<accession>A0A4P6FIE8</accession>
<evidence type="ECO:0000313" key="2">
    <source>
        <dbReference type="Proteomes" id="UP000292118"/>
    </source>
</evidence>
<organism evidence="1 2">
    <name type="scientific">Xylanimonas protaetiae</name>
    <dbReference type="NCBI Taxonomy" id="2509457"/>
    <lineage>
        <taxon>Bacteria</taxon>
        <taxon>Bacillati</taxon>
        <taxon>Actinomycetota</taxon>
        <taxon>Actinomycetes</taxon>
        <taxon>Micrococcales</taxon>
        <taxon>Promicromonosporaceae</taxon>
        <taxon>Xylanimonas</taxon>
    </lineage>
</organism>
<name>A0A4P6FIE8_9MICO</name>
<proteinExistence type="predicted"/>
<gene>
    <name evidence="1" type="ORF">ET471_10095</name>
</gene>
<dbReference type="AlphaFoldDB" id="A0A4P6FIE8"/>
<evidence type="ECO:0000313" key="1">
    <source>
        <dbReference type="EMBL" id="QAY70338.1"/>
    </source>
</evidence>
<dbReference type="OrthoDB" id="5517693at2"/>
<sequence length="313" mass="34961">MERADGLVLAAEHHPNLLRSRVRRGELERLRRGAYLPTDTIAADRHVAARVRAVARIRAVHARLDAPHVFSHTSAALLWDLPLWEPDPRVHVVQGYRAGGSAADDVARHRAVLDRWVELDGLPVTDLVRTVADCLLALHPLHGLVILDAALRQGVDRRSVRDAVLAQRRRNGKARAQVLIELGDAGAESAWETWLRYVALRLGLPRPVTQFPIATRSGTYRSDLAWPRDRVLAEFDGRVKYTADGLGAGWDPDRYRFDEKRRDDVIAETLGVRPLRFVAADARTLAAVESRLLAAFPTSTRRAARRNPLLPPP</sequence>
<dbReference type="KEGG" id="xya:ET471_10095"/>
<keyword evidence="2" id="KW-1185">Reference proteome</keyword>
<dbReference type="EMBL" id="CP035493">
    <property type="protein sequence ID" value="QAY70338.1"/>
    <property type="molecule type" value="Genomic_DNA"/>
</dbReference>
<reference evidence="1 2" key="1">
    <citation type="submission" date="2019-01" db="EMBL/GenBank/DDBJ databases">
        <title>Genome sequencing of strain FW10M-9.</title>
        <authorList>
            <person name="Heo J."/>
            <person name="Kim S.-J."/>
            <person name="Kim J.-S."/>
            <person name="Hong S.-B."/>
            <person name="Kwon S.-W."/>
        </authorList>
    </citation>
    <scope>NUCLEOTIDE SEQUENCE [LARGE SCALE GENOMIC DNA]</scope>
    <source>
        <strain evidence="1 2">FW10M-9</strain>
    </source>
</reference>
<dbReference type="Proteomes" id="UP000292118">
    <property type="component" value="Chromosome"/>
</dbReference>
<dbReference type="RefSeq" id="WP_129188005.1">
    <property type="nucleotide sequence ID" value="NZ_CP035493.1"/>
</dbReference>
<evidence type="ECO:0008006" key="3">
    <source>
        <dbReference type="Google" id="ProtNLM"/>
    </source>
</evidence>
<protein>
    <recommendedName>
        <fullName evidence="3">Type IV toxin-antitoxin system AbiEi family antitoxin domain-containing protein</fullName>
    </recommendedName>
</protein>